<proteinExistence type="predicted"/>
<feature type="transmembrane region" description="Helical" evidence="3">
    <location>
        <begin position="457"/>
        <end position="476"/>
    </location>
</feature>
<dbReference type="Pfam" id="PF07690">
    <property type="entry name" value="MFS_1"/>
    <property type="match status" value="1"/>
</dbReference>
<dbReference type="EMBL" id="JAFJMO010000007">
    <property type="protein sequence ID" value="KAJ8271204.1"/>
    <property type="molecule type" value="Genomic_DNA"/>
</dbReference>
<dbReference type="Proteomes" id="UP001152803">
    <property type="component" value="Unassembled WGS sequence"/>
</dbReference>
<gene>
    <name evidence="4" type="ORF">COCON_G00100630</name>
</gene>
<feature type="transmembrane region" description="Helical" evidence="3">
    <location>
        <begin position="71"/>
        <end position="93"/>
    </location>
</feature>
<name>A0A9Q1DHM8_CONCO</name>
<feature type="region of interest" description="Disordered" evidence="2">
    <location>
        <begin position="235"/>
        <end position="264"/>
    </location>
</feature>
<organism evidence="4 5">
    <name type="scientific">Conger conger</name>
    <name type="common">Conger eel</name>
    <name type="synonym">Muraena conger</name>
    <dbReference type="NCBI Taxonomy" id="82655"/>
    <lineage>
        <taxon>Eukaryota</taxon>
        <taxon>Metazoa</taxon>
        <taxon>Chordata</taxon>
        <taxon>Craniata</taxon>
        <taxon>Vertebrata</taxon>
        <taxon>Euteleostomi</taxon>
        <taxon>Actinopterygii</taxon>
        <taxon>Neopterygii</taxon>
        <taxon>Teleostei</taxon>
        <taxon>Anguilliformes</taxon>
        <taxon>Congridae</taxon>
        <taxon>Conger</taxon>
    </lineage>
</organism>
<keyword evidence="3" id="KW-1133">Transmembrane helix</keyword>
<evidence type="ECO:0000313" key="4">
    <source>
        <dbReference type="EMBL" id="KAJ8271204.1"/>
    </source>
</evidence>
<feature type="transmembrane region" description="Helical" evidence="3">
    <location>
        <begin position="423"/>
        <end position="445"/>
    </location>
</feature>
<dbReference type="GO" id="GO:0016020">
    <property type="term" value="C:membrane"/>
    <property type="evidence" value="ECO:0007669"/>
    <property type="project" value="UniProtKB-SubCell"/>
</dbReference>
<feature type="transmembrane region" description="Helical" evidence="3">
    <location>
        <begin position="100"/>
        <end position="120"/>
    </location>
</feature>
<dbReference type="OrthoDB" id="330047at2759"/>
<keyword evidence="5" id="KW-1185">Reference proteome</keyword>
<protein>
    <recommendedName>
        <fullName evidence="6">Solute carrier family 43 member 3</fullName>
    </recommendedName>
</protein>
<dbReference type="PANTHER" id="PTHR20765">
    <property type="entry name" value="SOLUTE CARRIER FAMILY 43 MEMBER 3-RELATED"/>
    <property type="match status" value="1"/>
</dbReference>
<keyword evidence="3" id="KW-0812">Transmembrane</keyword>
<evidence type="ECO:0000256" key="3">
    <source>
        <dbReference type="SAM" id="Phobius"/>
    </source>
</evidence>
<feature type="transmembrane region" description="Helical" evidence="3">
    <location>
        <begin position="12"/>
        <end position="40"/>
    </location>
</feature>
<feature type="transmembrane region" description="Helical" evidence="3">
    <location>
        <begin position="364"/>
        <end position="385"/>
    </location>
</feature>
<dbReference type="InterPro" id="IPR036259">
    <property type="entry name" value="MFS_trans_sf"/>
</dbReference>
<dbReference type="GO" id="GO:0022857">
    <property type="term" value="F:transmembrane transporter activity"/>
    <property type="evidence" value="ECO:0007669"/>
    <property type="project" value="InterPro"/>
</dbReference>
<dbReference type="Gene3D" id="1.20.1250.20">
    <property type="entry name" value="MFS general substrate transporter like domains"/>
    <property type="match status" value="1"/>
</dbReference>
<evidence type="ECO:0000313" key="5">
    <source>
        <dbReference type="Proteomes" id="UP001152803"/>
    </source>
</evidence>
<comment type="caution">
    <text evidence="4">The sequence shown here is derived from an EMBL/GenBank/DDBJ whole genome shotgun (WGS) entry which is preliminary data.</text>
</comment>
<reference evidence="4" key="1">
    <citation type="journal article" date="2023" name="Science">
        <title>Genome structures resolve the early diversification of teleost fishes.</title>
        <authorList>
            <person name="Parey E."/>
            <person name="Louis A."/>
            <person name="Montfort J."/>
            <person name="Bouchez O."/>
            <person name="Roques C."/>
            <person name="Iampietro C."/>
            <person name="Lluch J."/>
            <person name="Castinel A."/>
            <person name="Donnadieu C."/>
            <person name="Desvignes T."/>
            <person name="Floi Bucao C."/>
            <person name="Jouanno E."/>
            <person name="Wen M."/>
            <person name="Mejri S."/>
            <person name="Dirks R."/>
            <person name="Jansen H."/>
            <person name="Henkel C."/>
            <person name="Chen W.J."/>
            <person name="Zahm M."/>
            <person name="Cabau C."/>
            <person name="Klopp C."/>
            <person name="Thompson A.W."/>
            <person name="Robinson-Rechavi M."/>
            <person name="Braasch I."/>
            <person name="Lecointre G."/>
            <person name="Bobe J."/>
            <person name="Postlethwait J.H."/>
            <person name="Berthelot C."/>
            <person name="Roest Crollius H."/>
            <person name="Guiguen Y."/>
        </authorList>
    </citation>
    <scope>NUCLEOTIDE SEQUENCE</scope>
    <source>
        <strain evidence="4">Concon-B</strain>
    </source>
</reference>
<dbReference type="AlphaFoldDB" id="A0A9Q1DHM8"/>
<evidence type="ECO:0008006" key="6">
    <source>
        <dbReference type="Google" id="ProtNLM"/>
    </source>
</evidence>
<feature type="compositionally biased region" description="Polar residues" evidence="2">
    <location>
        <begin position="247"/>
        <end position="263"/>
    </location>
</feature>
<feature type="transmembrane region" description="Helical" evidence="3">
    <location>
        <begin position="318"/>
        <end position="339"/>
    </location>
</feature>
<keyword evidence="3" id="KW-0472">Membrane</keyword>
<evidence type="ECO:0000256" key="1">
    <source>
        <dbReference type="ARBA" id="ARBA00004141"/>
    </source>
</evidence>
<accession>A0A9Q1DHM8</accession>
<dbReference type="InterPro" id="IPR011701">
    <property type="entry name" value="MFS"/>
</dbReference>
<feature type="transmembrane region" description="Helical" evidence="3">
    <location>
        <begin position="275"/>
        <end position="298"/>
    </location>
</feature>
<dbReference type="PANTHER" id="PTHR20765:SF1">
    <property type="entry name" value="EQUILIBRATIVE NUCLEOBASE TRANSPORTER 1"/>
    <property type="match status" value="1"/>
</dbReference>
<comment type="subcellular location">
    <subcellularLocation>
        <location evidence="1">Membrane</location>
        <topology evidence="1">Multi-pass membrane protein</topology>
    </subcellularLocation>
</comment>
<feature type="transmembrane region" description="Helical" evidence="3">
    <location>
        <begin position="126"/>
        <end position="146"/>
    </location>
</feature>
<sequence>MPGRQGGGAGRRWLTLVSGLVECLCFAGLVFGWASLVFVLKEDGYFSDGHLNTTGANNSVFRDDSDLDGQFSMVFTVASFLNNFFMLLIGPVFDHFGTMAARLLAISLYTTGTLMVAFSTAATARVLFPALSFMSIGGMLFLVTNMQVGNLFGSHRSTIITLYNGAFDSSSAVFLIIKVLHEHGVSLRSSFLFMSSCSIIHLLRTFFLLPKTHIPHPLPENYTYGLSCGKSGSSSKDGAWRSGDTGGHNSIPFQPENELQSQSSEERDPSFRSCVLSWFFLGHLVWFSLLQVQHYLFIGTLNPTLTRLAHGDHSLVSRYTNAFAIAQLCGVLCAPWNGLIMDRNKGKQRAPGETEKEADLRSSALSLFTTSLLCLLFSVCASIPVLPLQYLTFSLQVASRSFLYGGNAAFISIAFPGHHFGKLYGLVMCLSAVVSLLQYLCSALVKGPFHGDPLYVNMGLTVAVLLTFSHSLHVFLRTKRPRQTLSHGPSSLSTSLF</sequence>
<dbReference type="InterPro" id="IPR027197">
    <property type="entry name" value="SLC43A3"/>
</dbReference>
<dbReference type="SUPFAM" id="SSF103473">
    <property type="entry name" value="MFS general substrate transporter"/>
    <property type="match status" value="1"/>
</dbReference>
<feature type="transmembrane region" description="Helical" evidence="3">
    <location>
        <begin position="397"/>
        <end position="416"/>
    </location>
</feature>
<evidence type="ECO:0000256" key="2">
    <source>
        <dbReference type="SAM" id="MobiDB-lite"/>
    </source>
</evidence>